<dbReference type="RefSeq" id="WP_045314222.1">
    <property type="nucleotide sequence ID" value="NZ_JYJG01000207.1"/>
</dbReference>
<keyword evidence="2" id="KW-1185">Reference proteome</keyword>
<name>A0A0F0GVW9_LENAE</name>
<dbReference type="Proteomes" id="UP000033393">
    <property type="component" value="Unassembled WGS sequence"/>
</dbReference>
<dbReference type="PATRIC" id="fig|68170.10.peg.6423"/>
<dbReference type="AlphaFoldDB" id="A0A0F0GVW9"/>
<dbReference type="Pfam" id="PF09965">
    <property type="entry name" value="DUF2199"/>
    <property type="match status" value="1"/>
</dbReference>
<evidence type="ECO:0000313" key="1">
    <source>
        <dbReference type="EMBL" id="KJK45563.1"/>
    </source>
</evidence>
<reference evidence="1 2" key="1">
    <citation type="submission" date="2015-02" db="EMBL/GenBank/DDBJ databases">
        <authorList>
            <person name="Ju K.-S."/>
            <person name="Doroghazi J.R."/>
            <person name="Metcalf W."/>
        </authorList>
    </citation>
    <scope>NUCLEOTIDE SEQUENCE [LARGE SCALE GENOMIC DNA]</scope>
    <source>
        <strain evidence="1 2">NRRL B-16140</strain>
    </source>
</reference>
<comment type="caution">
    <text evidence="1">The sequence shown here is derived from an EMBL/GenBank/DDBJ whole genome shotgun (WGS) entry which is preliminary data.</text>
</comment>
<dbReference type="InterPro" id="IPR018697">
    <property type="entry name" value="DUF2199"/>
</dbReference>
<evidence type="ECO:0008006" key="3">
    <source>
        <dbReference type="Google" id="ProtNLM"/>
    </source>
</evidence>
<protein>
    <recommendedName>
        <fullName evidence="3">DUF2199 domain-containing protein</fullName>
    </recommendedName>
</protein>
<gene>
    <name evidence="1" type="ORF">UK23_25805</name>
</gene>
<accession>A0A0F0GVW9</accession>
<organism evidence="1 2">
    <name type="scientific">Lentzea aerocolonigenes</name>
    <name type="common">Lechevalieria aerocolonigenes</name>
    <name type="synonym">Saccharothrix aerocolonigenes</name>
    <dbReference type="NCBI Taxonomy" id="68170"/>
    <lineage>
        <taxon>Bacteria</taxon>
        <taxon>Bacillati</taxon>
        <taxon>Actinomycetota</taxon>
        <taxon>Actinomycetes</taxon>
        <taxon>Pseudonocardiales</taxon>
        <taxon>Pseudonocardiaceae</taxon>
        <taxon>Lentzea</taxon>
    </lineage>
</organism>
<dbReference type="EMBL" id="JYJG01000207">
    <property type="protein sequence ID" value="KJK45563.1"/>
    <property type="molecule type" value="Genomic_DNA"/>
</dbReference>
<sequence length="167" mass="18878">MITPAFTCTCCGHEHDGLPFAYAMAAPVYWSPQLAENPDNVLGDEYCVIDNEHHFVRGRIVLPVRDAGEDFEWGVWVSLSKANFDRMAEVFDDPARVQEPPYFGWLSTVLPGYEPTTLNLKTNLHTQEIGVRPLIELEPTDHPLAVEQREGITLARVQEFAEMALHQ</sequence>
<proteinExistence type="predicted"/>
<dbReference type="OrthoDB" id="4404538at2"/>
<evidence type="ECO:0000313" key="2">
    <source>
        <dbReference type="Proteomes" id="UP000033393"/>
    </source>
</evidence>